<dbReference type="EMBL" id="VOAJ01002523">
    <property type="protein sequence ID" value="KAF0882976.1"/>
    <property type="molecule type" value="Genomic_DNA"/>
</dbReference>
<proteinExistence type="predicted"/>
<protein>
    <submittedName>
        <fullName evidence="1">LORF2 protein</fullName>
    </submittedName>
</protein>
<comment type="caution">
    <text evidence="1">The sequence shown here is derived from an EMBL/GenBank/DDBJ whole genome shotgun (WGS) entry which is preliminary data.</text>
</comment>
<reference evidence="1 2" key="1">
    <citation type="submission" date="2019-11" db="EMBL/GenBank/DDBJ databases">
        <authorList>
            <person name="Yang C."/>
            <person name="Li F."/>
        </authorList>
    </citation>
    <scope>NUCLEOTIDE SEQUENCE [LARGE SCALE GENOMIC DNA]</scope>
    <source>
        <strain evidence="1">KB4526</strain>
        <tissue evidence="1">Muscle</tissue>
    </source>
</reference>
<dbReference type="Proteomes" id="UP000475037">
    <property type="component" value="Unassembled WGS sequence"/>
</dbReference>
<gene>
    <name evidence="1" type="primary">Pol_165</name>
    <name evidence="1" type="ORF">FOF47_R07509</name>
</gene>
<feature type="non-terminal residue" evidence="1">
    <location>
        <position position="1"/>
    </location>
</feature>
<evidence type="ECO:0000313" key="2">
    <source>
        <dbReference type="Proteomes" id="UP000475037"/>
    </source>
</evidence>
<name>A0A6G1B4W8_CROCR</name>
<feature type="non-terminal residue" evidence="1">
    <location>
        <position position="101"/>
    </location>
</feature>
<organism evidence="1 2">
    <name type="scientific">Crocuta crocuta</name>
    <name type="common">Spotted hyena</name>
    <dbReference type="NCBI Taxonomy" id="9678"/>
    <lineage>
        <taxon>Eukaryota</taxon>
        <taxon>Metazoa</taxon>
        <taxon>Chordata</taxon>
        <taxon>Craniata</taxon>
        <taxon>Vertebrata</taxon>
        <taxon>Euteleostomi</taxon>
        <taxon>Mammalia</taxon>
        <taxon>Eutheria</taxon>
        <taxon>Laurasiatheria</taxon>
        <taxon>Carnivora</taxon>
        <taxon>Feliformia</taxon>
        <taxon>Hyaenidae</taxon>
        <taxon>Crocuta</taxon>
    </lineage>
</organism>
<dbReference type="AlphaFoldDB" id="A0A6G1B4W8"/>
<keyword evidence="2" id="KW-1185">Reference proteome</keyword>
<sequence>DPEIPLLGIYPKETKSLKKIPAPPHSLQPYLQLDKTWKKPKCLLTDEWIKKLCTYAMEYYSGMKKKIPFITTQLDFEDIMLSGRSQADKDKHFMLSLTCRV</sequence>
<evidence type="ECO:0000313" key="1">
    <source>
        <dbReference type="EMBL" id="KAF0882976.1"/>
    </source>
</evidence>
<accession>A0A6G1B4W8</accession>